<evidence type="ECO:0000313" key="7">
    <source>
        <dbReference type="Proteomes" id="UP000077852"/>
    </source>
</evidence>
<dbReference type="SMART" id="SM00382">
    <property type="entry name" value="AAA"/>
    <property type="match status" value="1"/>
</dbReference>
<evidence type="ECO:0000256" key="3">
    <source>
        <dbReference type="ARBA" id="ARBA00022741"/>
    </source>
</evidence>
<dbReference type="FunFam" id="3.40.50.300:FF:000425">
    <property type="entry name" value="Probable ABC transporter, ATP-binding subunit"/>
    <property type="match status" value="1"/>
</dbReference>
<name>A0AA91DTA1_VARPD</name>
<evidence type="ECO:0000259" key="5">
    <source>
        <dbReference type="PROSITE" id="PS50893"/>
    </source>
</evidence>
<reference evidence="6 7" key="1">
    <citation type="submission" date="2016-03" db="EMBL/GenBank/DDBJ databases">
        <title>Genome sequence of Variovorax paradoxus KB5.</title>
        <authorList>
            <person name="Jeong H."/>
            <person name="Hong C.E."/>
            <person name="Jo S.H."/>
            <person name="Park J.M."/>
        </authorList>
    </citation>
    <scope>NUCLEOTIDE SEQUENCE [LARGE SCALE GENOMIC DNA]</scope>
    <source>
        <strain evidence="6 7">KB5</strain>
    </source>
</reference>
<dbReference type="InterPro" id="IPR008995">
    <property type="entry name" value="Mo/tungstate-bd_C_term_dom"/>
</dbReference>
<protein>
    <submittedName>
        <fullName evidence="6">Fe3+/spermidine/putrescine ABC transporter ATP-binding protein</fullName>
    </submittedName>
</protein>
<evidence type="ECO:0000256" key="1">
    <source>
        <dbReference type="ARBA" id="ARBA00022448"/>
    </source>
</evidence>
<dbReference type="GO" id="GO:0005524">
    <property type="term" value="F:ATP binding"/>
    <property type="evidence" value="ECO:0007669"/>
    <property type="project" value="UniProtKB-KW"/>
</dbReference>
<dbReference type="PROSITE" id="PS50893">
    <property type="entry name" value="ABC_TRANSPORTER_2"/>
    <property type="match status" value="1"/>
</dbReference>
<dbReference type="GO" id="GO:0043190">
    <property type="term" value="C:ATP-binding cassette (ABC) transporter complex"/>
    <property type="evidence" value="ECO:0007669"/>
    <property type="project" value="InterPro"/>
</dbReference>
<evidence type="ECO:0000313" key="6">
    <source>
        <dbReference type="EMBL" id="OAK66878.1"/>
    </source>
</evidence>
<gene>
    <name evidence="6" type="ORF">A3K87_04870</name>
</gene>
<dbReference type="SUPFAM" id="SSF52540">
    <property type="entry name" value="P-loop containing nucleoside triphosphate hydrolases"/>
    <property type="match status" value="1"/>
</dbReference>
<dbReference type="AlphaFoldDB" id="A0AA91DTA1"/>
<sequence length="354" mass="38618">MELERITIDIANCAKTYADGTRGLQPTNLRVEAGEVLALLGPSGCGKTTLLRLIAGLEAPDAGSRIVFGDQDVTQRPVEHRGVGMVFQSYALFPQMTVAANIGYGLRIRGVSPEEEKRSVGELVDLVRLGGLENKRPAELSGGQRQRVALARAVAVRPRVLLLDEPLAALDAKLKESLRDELAELLRRLHITAIHVTHDQQEALAIADRLAVMRAGRIVQVGRGEDLYRAPAHPFVAEFLGRVNRLERTAEAIAQGVVRLGGTTLPCPGAWRDHATLLVRPEDIEVGAPQLDWAAGIVERRTFLGDRVQLHLLAQDQPLLVADVGRDKPFKPGDTVGFRIHPDRLMTSQETTTA</sequence>
<comment type="caution">
    <text evidence="6">The sequence shown here is derived from an EMBL/GenBank/DDBJ whole genome shotgun (WGS) entry which is preliminary data.</text>
</comment>
<dbReference type="Pfam" id="PF00005">
    <property type="entry name" value="ABC_tran"/>
    <property type="match status" value="1"/>
</dbReference>
<keyword evidence="4 6" id="KW-0067">ATP-binding</keyword>
<dbReference type="SUPFAM" id="SSF50331">
    <property type="entry name" value="MOP-like"/>
    <property type="match status" value="1"/>
</dbReference>
<organism evidence="6 7">
    <name type="scientific">Variovorax paradoxus</name>
    <dbReference type="NCBI Taxonomy" id="34073"/>
    <lineage>
        <taxon>Bacteria</taxon>
        <taxon>Pseudomonadati</taxon>
        <taxon>Pseudomonadota</taxon>
        <taxon>Betaproteobacteria</taxon>
        <taxon>Burkholderiales</taxon>
        <taxon>Comamonadaceae</taxon>
        <taxon>Variovorax</taxon>
    </lineage>
</organism>
<dbReference type="InterPro" id="IPR013611">
    <property type="entry name" value="Transp-assoc_OB_typ2"/>
</dbReference>
<dbReference type="PROSITE" id="PS00211">
    <property type="entry name" value="ABC_TRANSPORTER_1"/>
    <property type="match status" value="1"/>
</dbReference>
<keyword evidence="1" id="KW-0813">Transport</keyword>
<dbReference type="Gene3D" id="3.40.50.300">
    <property type="entry name" value="P-loop containing nucleotide triphosphate hydrolases"/>
    <property type="match status" value="1"/>
</dbReference>
<dbReference type="GO" id="GO:0022857">
    <property type="term" value="F:transmembrane transporter activity"/>
    <property type="evidence" value="ECO:0007669"/>
    <property type="project" value="InterPro"/>
</dbReference>
<accession>A0AA91DTA1</accession>
<keyword evidence="3" id="KW-0547">Nucleotide-binding</keyword>
<evidence type="ECO:0000256" key="4">
    <source>
        <dbReference type="ARBA" id="ARBA00022840"/>
    </source>
</evidence>
<dbReference type="InterPro" id="IPR003593">
    <property type="entry name" value="AAA+_ATPase"/>
</dbReference>
<dbReference type="GO" id="GO:0015697">
    <property type="term" value="P:quaternary ammonium group transport"/>
    <property type="evidence" value="ECO:0007669"/>
    <property type="project" value="UniProtKB-ARBA"/>
</dbReference>
<dbReference type="InterPro" id="IPR017871">
    <property type="entry name" value="ABC_transporter-like_CS"/>
</dbReference>
<dbReference type="Pfam" id="PF08402">
    <property type="entry name" value="TOBE_2"/>
    <property type="match status" value="1"/>
</dbReference>
<dbReference type="InterPro" id="IPR050093">
    <property type="entry name" value="ABC_SmlMolc_Importer"/>
</dbReference>
<evidence type="ECO:0000256" key="2">
    <source>
        <dbReference type="ARBA" id="ARBA00022475"/>
    </source>
</evidence>
<dbReference type="RefSeq" id="WP_081265724.1">
    <property type="nucleotide sequence ID" value="NZ_LVHG01000002.1"/>
</dbReference>
<feature type="domain" description="ABC transporter" evidence="5">
    <location>
        <begin position="8"/>
        <end position="240"/>
    </location>
</feature>
<dbReference type="PANTHER" id="PTHR42781">
    <property type="entry name" value="SPERMIDINE/PUTRESCINE IMPORT ATP-BINDING PROTEIN POTA"/>
    <property type="match status" value="1"/>
</dbReference>
<keyword evidence="2" id="KW-0472">Membrane</keyword>
<dbReference type="InterPro" id="IPR027417">
    <property type="entry name" value="P-loop_NTPase"/>
</dbReference>
<dbReference type="InterPro" id="IPR003439">
    <property type="entry name" value="ABC_transporter-like_ATP-bd"/>
</dbReference>
<dbReference type="GO" id="GO:0016887">
    <property type="term" value="F:ATP hydrolysis activity"/>
    <property type="evidence" value="ECO:0007669"/>
    <property type="project" value="InterPro"/>
</dbReference>
<keyword evidence="2" id="KW-1003">Cell membrane</keyword>
<proteinExistence type="predicted"/>
<dbReference type="PANTHER" id="PTHR42781:SF4">
    <property type="entry name" value="SPERMIDINE_PUTRESCINE IMPORT ATP-BINDING PROTEIN POTA"/>
    <property type="match status" value="1"/>
</dbReference>
<dbReference type="EMBL" id="LVHG01000002">
    <property type="protein sequence ID" value="OAK66878.1"/>
    <property type="molecule type" value="Genomic_DNA"/>
</dbReference>
<dbReference type="Proteomes" id="UP000077852">
    <property type="component" value="Unassembled WGS sequence"/>
</dbReference>